<evidence type="ECO:0000313" key="2">
    <source>
        <dbReference type="Proteomes" id="UP000011676"/>
    </source>
</evidence>
<dbReference type="AlphaFoldDB" id="A0A829BQD7"/>
<dbReference type="Proteomes" id="UP000011676">
    <property type="component" value="Unassembled WGS sequence"/>
</dbReference>
<sequence>MESSITVEFGQSLYLLAAAADFLQKKRTYLSVVLIIQDLKKNVNKDCLKNDIGKFQFMKDN</sequence>
<gene>
    <name evidence="1" type="ORF">SMU82_06719</name>
</gene>
<accession>A0A829BQD7</accession>
<evidence type="ECO:0000313" key="1">
    <source>
        <dbReference type="EMBL" id="EMC23502.1"/>
    </source>
</evidence>
<organism evidence="1 2">
    <name type="scientific">Streptococcus mutans SM6</name>
    <dbReference type="NCBI Taxonomy" id="857119"/>
    <lineage>
        <taxon>Bacteria</taxon>
        <taxon>Bacillati</taxon>
        <taxon>Bacillota</taxon>
        <taxon>Bacilli</taxon>
        <taxon>Lactobacillales</taxon>
        <taxon>Streptococcaceae</taxon>
        <taxon>Streptococcus</taxon>
    </lineage>
</organism>
<reference evidence="1 2" key="1">
    <citation type="journal article" date="2013" name="Mol. Biol. Evol.">
        <title>Evolutionary and population genomics of the cavity causing bacteria Streptococcus mutans.</title>
        <authorList>
            <person name="Cornejo O.E."/>
            <person name="Lefebure T."/>
            <person name="Pavinski Bitar P.D."/>
            <person name="Lang P."/>
            <person name="Richards V.P."/>
            <person name="Eilertson K."/>
            <person name="Do T."/>
            <person name="Beighton D."/>
            <person name="Zeng L."/>
            <person name="Ahn S.J."/>
            <person name="Burne R.A."/>
            <person name="Siepel A."/>
            <person name="Bustamante C.D."/>
            <person name="Stanhope M.J."/>
        </authorList>
    </citation>
    <scope>NUCLEOTIDE SEQUENCE [LARGE SCALE GENOMIC DNA]</scope>
    <source>
        <strain evidence="1 2">SM6</strain>
    </source>
</reference>
<proteinExistence type="predicted"/>
<comment type="caution">
    <text evidence="1">The sequence shown here is derived from an EMBL/GenBank/DDBJ whole genome shotgun (WGS) entry which is preliminary data.</text>
</comment>
<name>A0A829BQD7_STRMG</name>
<protein>
    <submittedName>
        <fullName evidence="1">Uncharacterized protein</fullName>
    </submittedName>
</protein>
<dbReference type="EMBL" id="AHSR01000028">
    <property type="protein sequence ID" value="EMC23502.1"/>
    <property type="molecule type" value="Genomic_DNA"/>
</dbReference>